<dbReference type="InterPro" id="IPR003856">
    <property type="entry name" value="LPS_length_determ_N"/>
</dbReference>
<comment type="caution">
    <text evidence="8">The sequence shown here is derived from an EMBL/GenBank/DDBJ whole genome shotgun (WGS) entry which is preliminary data.</text>
</comment>
<dbReference type="STRING" id="1619037.UT67_C0016G0003"/>
<keyword evidence="3 6" id="KW-0812">Transmembrane</keyword>
<keyword evidence="5 6" id="KW-0472">Membrane</keyword>
<evidence type="ECO:0000256" key="4">
    <source>
        <dbReference type="ARBA" id="ARBA00022989"/>
    </source>
</evidence>
<dbReference type="AlphaFoldDB" id="A0A0G0QAN3"/>
<keyword evidence="2" id="KW-1003">Cell membrane</keyword>
<dbReference type="Pfam" id="PF02706">
    <property type="entry name" value="Wzz"/>
    <property type="match status" value="1"/>
</dbReference>
<evidence type="ECO:0000259" key="7">
    <source>
        <dbReference type="Pfam" id="PF02706"/>
    </source>
</evidence>
<evidence type="ECO:0000256" key="1">
    <source>
        <dbReference type="ARBA" id="ARBA00004651"/>
    </source>
</evidence>
<dbReference type="GO" id="GO:0005886">
    <property type="term" value="C:plasma membrane"/>
    <property type="evidence" value="ECO:0007669"/>
    <property type="project" value="UniProtKB-SubCell"/>
</dbReference>
<dbReference type="EMBL" id="LBXR01000016">
    <property type="protein sequence ID" value="KKR34396.1"/>
    <property type="molecule type" value="Genomic_DNA"/>
</dbReference>
<evidence type="ECO:0000313" key="8">
    <source>
        <dbReference type="EMBL" id="KKR34396.1"/>
    </source>
</evidence>
<reference evidence="8 9" key="1">
    <citation type="journal article" date="2015" name="Nature">
        <title>rRNA introns, odd ribosomes, and small enigmatic genomes across a large radiation of phyla.</title>
        <authorList>
            <person name="Brown C.T."/>
            <person name="Hug L.A."/>
            <person name="Thomas B.C."/>
            <person name="Sharon I."/>
            <person name="Castelle C.J."/>
            <person name="Singh A."/>
            <person name="Wilkins M.J."/>
            <person name="Williams K.H."/>
            <person name="Banfield J.F."/>
        </authorList>
    </citation>
    <scope>NUCLEOTIDE SEQUENCE [LARGE SCALE GENOMIC DNA]</scope>
</reference>
<name>A0A0G0QAN3_9BACT</name>
<evidence type="ECO:0000256" key="2">
    <source>
        <dbReference type="ARBA" id="ARBA00022475"/>
    </source>
</evidence>
<evidence type="ECO:0000313" key="9">
    <source>
        <dbReference type="Proteomes" id="UP000034855"/>
    </source>
</evidence>
<comment type="subcellular location">
    <subcellularLocation>
        <location evidence="1">Cell membrane</location>
        <topology evidence="1">Multi-pass membrane protein</topology>
    </subcellularLocation>
</comment>
<evidence type="ECO:0000256" key="5">
    <source>
        <dbReference type="ARBA" id="ARBA00023136"/>
    </source>
</evidence>
<feature type="transmembrane region" description="Helical" evidence="6">
    <location>
        <begin position="173"/>
        <end position="193"/>
    </location>
</feature>
<accession>A0A0G0QAN3</accession>
<keyword evidence="4 6" id="KW-1133">Transmembrane helix</keyword>
<protein>
    <recommendedName>
        <fullName evidence="7">Polysaccharide chain length determinant N-terminal domain-containing protein</fullName>
    </recommendedName>
</protein>
<proteinExistence type="predicted"/>
<feature type="transmembrane region" description="Helical" evidence="6">
    <location>
        <begin position="12"/>
        <end position="30"/>
    </location>
</feature>
<sequence length="203" mass="22625">MLHAISKHSKLILGWGLVFAVLSVAVGLFFPKQYIATSQVLIISRDRTGVDPYTQARSAERIGSNLAQVMKTTDFYNKVMSSNAYQFDRAPWQNLNDRDQRKKWAKDVQANMVYGASLMSINAYSYSQAEAVNLANAITQTLAAQGWEYLGGDVAIKVVSNPLASRWIGRPNFLINAVVGLLVGILISGLWVLRYKQRHLFGK</sequence>
<evidence type="ECO:0000256" key="3">
    <source>
        <dbReference type="ARBA" id="ARBA00022692"/>
    </source>
</evidence>
<feature type="domain" description="Polysaccharide chain length determinant N-terminal" evidence="7">
    <location>
        <begin position="2"/>
        <end position="81"/>
    </location>
</feature>
<gene>
    <name evidence="8" type="ORF">UT67_C0016G0003</name>
</gene>
<dbReference type="Proteomes" id="UP000034855">
    <property type="component" value="Unassembled WGS sequence"/>
</dbReference>
<evidence type="ECO:0000256" key="6">
    <source>
        <dbReference type="SAM" id="Phobius"/>
    </source>
</evidence>
<organism evidence="8 9">
    <name type="scientific">Candidatus Magasanikbacteria bacterium GW2011_GWA2_40_10</name>
    <dbReference type="NCBI Taxonomy" id="1619037"/>
    <lineage>
        <taxon>Bacteria</taxon>
        <taxon>Candidatus Magasanikiibacteriota</taxon>
    </lineage>
</organism>